<dbReference type="OrthoDB" id="1373755at2"/>
<keyword evidence="2" id="KW-1185">Reference proteome</keyword>
<dbReference type="EMBL" id="FONQ01000002">
    <property type="protein sequence ID" value="SFE43058.1"/>
    <property type="molecule type" value="Genomic_DNA"/>
</dbReference>
<accession>A0A1I2AHM2</accession>
<proteinExistence type="predicted"/>
<dbReference type="STRING" id="935223.SAMN04488131_1026"/>
<dbReference type="Proteomes" id="UP000198596">
    <property type="component" value="Unassembled WGS sequence"/>
</dbReference>
<reference evidence="2" key="1">
    <citation type="submission" date="2016-10" db="EMBL/GenBank/DDBJ databases">
        <authorList>
            <person name="Varghese N."/>
            <person name="Submissions S."/>
        </authorList>
    </citation>
    <scope>NUCLEOTIDE SEQUENCE [LARGE SCALE GENOMIC DNA]</scope>
    <source>
        <strain evidence="2">CGMCC 1.9227</strain>
    </source>
</reference>
<sequence length="255" mass="29956">MDYFIDNSKSLSDLEKDVELNNQLPYNQLESLKGIFLNGLTTILNRSTDDLVKENKLLDAIRKILVAKKFVDSNVKDFYLKKTLLNSYNALYGEIESTYETFYPIIFVIEDIRSLNNFQKKYSGYNNLLGTQLETKKETTAKELVSSRNEILKILFKSDTNTCDKFIKCEDKLVSRQYLNPDKSKWINGASAFIRFYMYCEKNILRKGVYEKNSRGVQYFRCLYDFHEGKAIDVPSKRKKQLIKSTKHDYNFLDF</sequence>
<dbReference type="AlphaFoldDB" id="A0A1I2AHM2"/>
<name>A0A1I2AHM2_9FLAO</name>
<evidence type="ECO:0000313" key="2">
    <source>
        <dbReference type="Proteomes" id="UP000198596"/>
    </source>
</evidence>
<evidence type="ECO:0000313" key="1">
    <source>
        <dbReference type="EMBL" id="SFE43058.1"/>
    </source>
</evidence>
<dbReference type="RefSeq" id="WP_143071041.1">
    <property type="nucleotide sequence ID" value="NZ_FONQ01000002.1"/>
</dbReference>
<organism evidence="1 2">
    <name type="scientific">Flavobacterium xueshanense</name>
    <dbReference type="NCBI Taxonomy" id="935223"/>
    <lineage>
        <taxon>Bacteria</taxon>
        <taxon>Pseudomonadati</taxon>
        <taxon>Bacteroidota</taxon>
        <taxon>Flavobacteriia</taxon>
        <taxon>Flavobacteriales</taxon>
        <taxon>Flavobacteriaceae</taxon>
        <taxon>Flavobacterium</taxon>
    </lineage>
</organism>
<gene>
    <name evidence="1" type="ORF">SAMN04488131_1026</name>
</gene>
<protein>
    <submittedName>
        <fullName evidence="1">Uncharacterized protein</fullName>
    </submittedName>
</protein>